<name>A0A8T1XG44_9BRAS</name>
<comment type="caution">
    <text evidence="5">The sequence shown here is derived from an EMBL/GenBank/DDBJ whole genome shotgun (WGS) entry which is preliminary data.</text>
</comment>
<evidence type="ECO:0000259" key="3">
    <source>
        <dbReference type="PROSITE" id="PS50878"/>
    </source>
</evidence>
<dbReference type="PROSITE" id="PS50053">
    <property type="entry name" value="UBIQUITIN_2"/>
    <property type="match status" value="1"/>
</dbReference>
<dbReference type="InterPro" id="IPR026960">
    <property type="entry name" value="RVT-Znf"/>
</dbReference>
<evidence type="ECO:0000313" key="6">
    <source>
        <dbReference type="Proteomes" id="UP000694240"/>
    </source>
</evidence>
<dbReference type="Pfam" id="PF13966">
    <property type="entry name" value="zf-RVT"/>
    <property type="match status" value="1"/>
</dbReference>
<dbReference type="CDD" id="cd01650">
    <property type="entry name" value="RT_nLTR_like"/>
    <property type="match status" value="1"/>
</dbReference>
<dbReference type="InterPro" id="IPR044730">
    <property type="entry name" value="RNase_H-like_dom_plant"/>
</dbReference>
<dbReference type="InterPro" id="IPR000477">
    <property type="entry name" value="RT_dom"/>
</dbReference>
<evidence type="ECO:0000256" key="1">
    <source>
        <dbReference type="SAM" id="MobiDB-lite"/>
    </source>
</evidence>
<dbReference type="InterPro" id="IPR005135">
    <property type="entry name" value="Endo/exonuclease/phosphatase"/>
</dbReference>
<organism evidence="5 6">
    <name type="scientific">Arabidopsis thaliana x Arabidopsis arenosa</name>
    <dbReference type="NCBI Taxonomy" id="1240361"/>
    <lineage>
        <taxon>Eukaryota</taxon>
        <taxon>Viridiplantae</taxon>
        <taxon>Streptophyta</taxon>
        <taxon>Embryophyta</taxon>
        <taxon>Tracheophyta</taxon>
        <taxon>Spermatophyta</taxon>
        <taxon>Magnoliopsida</taxon>
        <taxon>eudicotyledons</taxon>
        <taxon>Gunneridae</taxon>
        <taxon>Pentapetalae</taxon>
        <taxon>rosids</taxon>
        <taxon>malvids</taxon>
        <taxon>Brassicales</taxon>
        <taxon>Brassicaceae</taxon>
        <taxon>Camelineae</taxon>
        <taxon>Arabidopsis</taxon>
    </lineage>
</organism>
<accession>A0A8T1XG44</accession>
<dbReference type="Pfam" id="PF03372">
    <property type="entry name" value="Exo_endo_phos"/>
    <property type="match status" value="1"/>
</dbReference>
<dbReference type="Pfam" id="PF00078">
    <property type="entry name" value="RVT_1"/>
    <property type="match status" value="1"/>
</dbReference>
<dbReference type="PANTHER" id="PTHR33116:SF70">
    <property type="entry name" value="NON-LTR RETROELEMENT REVERSE TRANSCRIPTASE-LIKE PROTEIN"/>
    <property type="match status" value="1"/>
</dbReference>
<evidence type="ECO:0000259" key="4">
    <source>
        <dbReference type="PROSITE" id="PS50879"/>
    </source>
</evidence>
<evidence type="ECO:0000259" key="2">
    <source>
        <dbReference type="PROSITE" id="PS50053"/>
    </source>
</evidence>
<dbReference type="Pfam" id="PF11976">
    <property type="entry name" value="Rad60-SLD"/>
    <property type="match status" value="1"/>
</dbReference>
<feature type="region of interest" description="Disordered" evidence="1">
    <location>
        <begin position="61"/>
        <end position="83"/>
    </location>
</feature>
<feature type="domain" description="RNase H type-1" evidence="4">
    <location>
        <begin position="1316"/>
        <end position="1446"/>
    </location>
</feature>
<dbReference type="Pfam" id="PF13456">
    <property type="entry name" value="RVT_3"/>
    <property type="match status" value="1"/>
</dbReference>
<sequence>MKGKSGGKLIFKEKRAGVSKPTDGNGPKQRIVNTRPSRGLVFGPQGGDFELSASGKRLRVEKQSVGRPGGSFENRSVDTGGVSQTILSSDENAQREQEGLENDNLQLALVTETAQMEGQMESIRYLLKKFNTDILALFETHAGGDNAARICRGLGFDNSHRVDAIGQSGGLWLLWRSCVGTVTIVEAAEQFIYAKVGDGIDIFHLVVVYAAPTVSRRSGLWEQLRVVTRDIDGPLLMGGDFNTILRLDERTGGNGRLSADSLCFGDWVNELSLIDMGFTGSKFTWRRGRVEDTYIAKRLDRVFCNAHARLKWQEATVAHLPFLSSDHVPLYIQLCRDNKGNPKRRPFRFEAAWLQHESFKELVMNSWNGELSTPQALDGLREKLKKWNRDIFGDINNRKEKLMAEIKAVQDLLDSNQSDQLLKKEEELIRDFDKVLEQEEVLWFQKSREKWIDLGDRNTKYFHTSTIIRRRRNRIEMLKDDEGQWISDPIELERLAVGFYTRLYSMDDVDLVVERLPTEGFAVLTSEESEELNKPFSELEVEGSLRSMGKFKSPGPDGFQPVFYQSCWDIVGRSVKKFVLHFFETSSLPEGLNDALVVLIAKVAKPERVSQFRPISLCNVLFKIITKVMVMRMKKVMPKLIGPAQASFIPGRLSADNIVVVQEAVHSMRRKKGRKGWMLLKLDLEKAYDRIRWDFLEDTLKAANFSGDWVAWIMKCVVGPSMNLLLNGEKTIAFNPKRGLRQGDPLSPYLFVLCLERLCHLIESSVESGEWKPINLTRGGPKLSHVCFADDLILFAEASVEQIRIIRRVLERFCVASGQKVSLEKSKIFFSSNVSRELEKRIGDESGIKSTRDLGKYLGMPVLQKRINKETFGEILERVNSRLAGWKGRCLSLAGRLTLTKAVLSSIPIHSMSTVALPKSILAGLDKVSRGFLWGSSTEQRKQHLLKWRRVCRPKREGGLGIKSAADMNLSLLGKIGWRLLRDRRSLWARVLRAKYKVGGLHDQSWLKPKSNWSSTWRSVSLGLREVVTKGVRWVLGNGEEIKFWTDTWLGDGPLIQEVTGNLPRAAMDLRACDMWRDGSGWCLNQISPFVPEHTILKLRAVVLDNVTGAKDRLAWGGSPDGQFTVRSAYSILTRDGDPKQNVESLYQRAWRVIAPERIRLFLWLGLNQVLMTNMERQRRHLSDSGICQICKSGDETIIHILRDCPAMAGVWNRLVPRRRRREFFEQPLLTWLYHNLGEEENMGDYGWATLFAVSLWWGWKWRCGNIFGVNGKCRDRVQFLRNLAKEVNQAHLNGEGVGRGQTARVERLISWAKPNVGWLKLNTDGASRGNPGPASAGGVLRNEEGDWCGGFALNIGICTAPLAELWGVYYGLYIAWERGIPRLEVEVDSEIVVGFLTTGISDTHPLSFLVRLCHGFLSKDWIVRISHVYREANRLADGLANYAFTRPLGFHLFETAPDDVRVILLEDVDGAAHPRSVRLPVEIMSTTSRVGSNEVKIEGKKRKVVSEPTHVTLKVKGQDEEEFRVFWVRRNVKLLKMMEVYTKMRGVEWNTFRFLFDGSRIREYHTPDELELKDGDEIDAMLYQQSGSGPSSLIFRV</sequence>
<dbReference type="GO" id="GO:0003676">
    <property type="term" value="F:nucleic acid binding"/>
    <property type="evidence" value="ECO:0007669"/>
    <property type="project" value="InterPro"/>
</dbReference>
<dbReference type="Proteomes" id="UP000694240">
    <property type="component" value="Chromosome 13"/>
</dbReference>
<feature type="domain" description="Ubiquitin-like" evidence="2">
    <location>
        <begin position="1510"/>
        <end position="1588"/>
    </location>
</feature>
<dbReference type="EMBL" id="JAEFBK010000013">
    <property type="protein sequence ID" value="KAG7533438.1"/>
    <property type="molecule type" value="Genomic_DNA"/>
</dbReference>
<proteinExistence type="predicted"/>
<dbReference type="PROSITE" id="PS50878">
    <property type="entry name" value="RT_POL"/>
    <property type="match status" value="1"/>
</dbReference>
<dbReference type="GO" id="GO:0004523">
    <property type="term" value="F:RNA-DNA hybrid ribonuclease activity"/>
    <property type="evidence" value="ECO:0007669"/>
    <property type="project" value="InterPro"/>
</dbReference>
<dbReference type="InterPro" id="IPR000626">
    <property type="entry name" value="Ubiquitin-like_dom"/>
</dbReference>
<dbReference type="InterPro" id="IPR002156">
    <property type="entry name" value="RNaseH_domain"/>
</dbReference>
<dbReference type="CDD" id="cd06222">
    <property type="entry name" value="RNase_H_like"/>
    <property type="match status" value="1"/>
</dbReference>
<dbReference type="PANTHER" id="PTHR33116">
    <property type="entry name" value="REVERSE TRANSCRIPTASE ZINC-BINDING DOMAIN-CONTAINING PROTEIN-RELATED-RELATED"/>
    <property type="match status" value="1"/>
</dbReference>
<feature type="domain" description="Reverse transcriptase" evidence="3">
    <location>
        <begin position="581"/>
        <end position="862"/>
    </location>
</feature>
<feature type="region of interest" description="Disordered" evidence="1">
    <location>
        <begin position="1"/>
        <end position="46"/>
    </location>
</feature>
<dbReference type="InterPro" id="IPR022617">
    <property type="entry name" value="Rad60/SUMO-like_dom"/>
</dbReference>
<evidence type="ECO:0000313" key="5">
    <source>
        <dbReference type="EMBL" id="KAG7533438.1"/>
    </source>
</evidence>
<protein>
    <submittedName>
        <fullName evidence="5">Ribonuclease H domain</fullName>
    </submittedName>
</protein>
<reference evidence="5 6" key="1">
    <citation type="submission" date="2020-12" db="EMBL/GenBank/DDBJ databases">
        <title>Concerted genomic and epigenomic changes stabilize Arabidopsis allopolyploids.</title>
        <authorList>
            <person name="Chen Z."/>
        </authorList>
    </citation>
    <scope>NUCLEOTIDE SEQUENCE [LARGE SCALE GENOMIC DNA]</scope>
    <source>
        <strain evidence="5">Allo738</strain>
        <tissue evidence="5">Leaf</tissue>
    </source>
</reference>
<keyword evidence="6" id="KW-1185">Reference proteome</keyword>
<gene>
    <name evidence="5" type="ORF">ISN45_Aa08g010680</name>
</gene>
<dbReference type="PROSITE" id="PS50879">
    <property type="entry name" value="RNASE_H_1"/>
    <property type="match status" value="1"/>
</dbReference>